<keyword evidence="4" id="KW-1185">Reference proteome</keyword>
<dbReference type="Gene3D" id="3.90.1300.10">
    <property type="entry name" value="Amidase signature (AS) domain"/>
    <property type="match status" value="1"/>
</dbReference>
<dbReference type="PANTHER" id="PTHR11895">
    <property type="entry name" value="TRANSAMIDASE"/>
    <property type="match status" value="1"/>
</dbReference>
<dbReference type="InterPro" id="IPR023631">
    <property type="entry name" value="Amidase_dom"/>
</dbReference>
<gene>
    <name evidence="3" type="ORF">SAMN06265368_4397</name>
</gene>
<dbReference type="RefSeq" id="WP_244580180.1">
    <property type="nucleotide sequence ID" value="NZ_OBEL01000007.1"/>
</dbReference>
<feature type="domain" description="Amidase" evidence="2">
    <location>
        <begin position="37"/>
        <end position="457"/>
    </location>
</feature>
<dbReference type="EMBL" id="OBEL01000007">
    <property type="protein sequence ID" value="SNZ21280.1"/>
    <property type="molecule type" value="Genomic_DNA"/>
</dbReference>
<proteinExistence type="inferred from homology"/>
<dbReference type="AlphaFoldDB" id="A0A285PHR5"/>
<dbReference type="PANTHER" id="PTHR11895:SF7">
    <property type="entry name" value="GLUTAMYL-TRNA(GLN) AMIDOTRANSFERASE SUBUNIT A, MITOCHONDRIAL"/>
    <property type="match status" value="1"/>
</dbReference>
<evidence type="ECO:0000313" key="4">
    <source>
        <dbReference type="Proteomes" id="UP000219439"/>
    </source>
</evidence>
<name>A0A285PHR5_9HYPH</name>
<sequence>MSMDAVIKSVTSSDDFVHLDGLAQADLIKRGEVTSKDLVQAAIRRIERINPDINAIASHNFHLALQQSEAVSMDGPFAGVPTLIKDVLSYPGHANGFGSRLLDTVPGLTSSPYVEAIDAAGFITLGKSTTSEFGLLGTTETLAKGATRNPWDLSRSTGGSSGGAVAAVAAGLVPVAHASDGGGSIRGPASFCGLFGFKPSRGRTVSNGMPAELPMTAINSDHCASRSVRDSIAWLMATEEETVPEKLQWDQLQKRKSARLRIGYYAIDENGPNPSASALVALSSTLRLCEELGHELVEIQSPQFERGEVAETFFSLMGVVMALTFEQLKAGFGEHYNEDGFEPYTRALVAKGRELGPDYLAQAGLSLQEASKSIEASRAACDVILTPTTPYAAFPLGQYRPDGPVDALKAFVEEVACYTVIPSIAGWPAMSVPLYWNEGGLPLGSHFSARQGQDDVLFSLALQLEEAQPWQGKIFEMWERNAWYKD</sequence>
<comment type="similarity">
    <text evidence="1">Belongs to the amidase family.</text>
</comment>
<evidence type="ECO:0000259" key="2">
    <source>
        <dbReference type="Pfam" id="PF01425"/>
    </source>
</evidence>
<organism evidence="3 4">
    <name type="scientific">Cohaesibacter gelatinilyticus</name>
    <dbReference type="NCBI Taxonomy" id="372072"/>
    <lineage>
        <taxon>Bacteria</taxon>
        <taxon>Pseudomonadati</taxon>
        <taxon>Pseudomonadota</taxon>
        <taxon>Alphaproteobacteria</taxon>
        <taxon>Hyphomicrobiales</taxon>
        <taxon>Cohaesibacteraceae</taxon>
    </lineage>
</organism>
<reference evidence="3 4" key="1">
    <citation type="submission" date="2017-09" db="EMBL/GenBank/DDBJ databases">
        <authorList>
            <person name="Ehlers B."/>
            <person name="Leendertz F.H."/>
        </authorList>
    </citation>
    <scope>NUCLEOTIDE SEQUENCE [LARGE SCALE GENOMIC DNA]</scope>
    <source>
        <strain evidence="3 4">DSM 18289</strain>
    </source>
</reference>
<dbReference type="GO" id="GO:0003824">
    <property type="term" value="F:catalytic activity"/>
    <property type="evidence" value="ECO:0007669"/>
    <property type="project" value="InterPro"/>
</dbReference>
<dbReference type="Pfam" id="PF01425">
    <property type="entry name" value="Amidase"/>
    <property type="match status" value="1"/>
</dbReference>
<dbReference type="Proteomes" id="UP000219439">
    <property type="component" value="Unassembled WGS sequence"/>
</dbReference>
<evidence type="ECO:0000256" key="1">
    <source>
        <dbReference type="ARBA" id="ARBA00009199"/>
    </source>
</evidence>
<dbReference type="InterPro" id="IPR036928">
    <property type="entry name" value="AS_sf"/>
</dbReference>
<protein>
    <submittedName>
        <fullName evidence="3">Amidase</fullName>
    </submittedName>
</protein>
<accession>A0A285PHR5</accession>
<evidence type="ECO:0000313" key="3">
    <source>
        <dbReference type="EMBL" id="SNZ21280.1"/>
    </source>
</evidence>
<dbReference type="InterPro" id="IPR000120">
    <property type="entry name" value="Amidase"/>
</dbReference>
<dbReference type="SUPFAM" id="SSF75304">
    <property type="entry name" value="Amidase signature (AS) enzymes"/>
    <property type="match status" value="1"/>
</dbReference>